<dbReference type="Proteomes" id="UP000596661">
    <property type="component" value="Unassembled WGS sequence"/>
</dbReference>
<dbReference type="PANTHER" id="PTHR33116:SF86">
    <property type="entry name" value="REVERSE TRANSCRIPTASE DOMAIN-CONTAINING PROTEIN"/>
    <property type="match status" value="1"/>
</dbReference>
<dbReference type="EMBL" id="UZAU01000806">
    <property type="status" value="NOT_ANNOTATED_CDS"/>
    <property type="molecule type" value="Genomic_DNA"/>
</dbReference>
<feature type="region of interest" description="Disordered" evidence="1">
    <location>
        <begin position="286"/>
        <end position="305"/>
    </location>
</feature>
<dbReference type="Gramene" id="evm.model.10.511">
    <property type="protein sequence ID" value="cds.evm.model.10.511"/>
    <property type="gene ID" value="evm.TU.10.511"/>
</dbReference>
<protein>
    <recommendedName>
        <fullName evidence="2">Reverse transcriptase domain-containing protein</fullName>
    </recommendedName>
</protein>
<feature type="compositionally biased region" description="Polar residues" evidence="1">
    <location>
        <begin position="286"/>
        <end position="295"/>
    </location>
</feature>
<organism evidence="3 4">
    <name type="scientific">Cannabis sativa</name>
    <name type="common">Hemp</name>
    <name type="synonym">Marijuana</name>
    <dbReference type="NCBI Taxonomy" id="3483"/>
    <lineage>
        <taxon>Eukaryota</taxon>
        <taxon>Viridiplantae</taxon>
        <taxon>Streptophyta</taxon>
        <taxon>Embryophyta</taxon>
        <taxon>Tracheophyta</taxon>
        <taxon>Spermatophyta</taxon>
        <taxon>Magnoliopsida</taxon>
        <taxon>eudicotyledons</taxon>
        <taxon>Gunneridae</taxon>
        <taxon>Pentapetalae</taxon>
        <taxon>rosids</taxon>
        <taxon>fabids</taxon>
        <taxon>Rosales</taxon>
        <taxon>Cannabaceae</taxon>
        <taxon>Cannabis</taxon>
    </lineage>
</organism>
<sequence>MLSPEKSLLEAMLEKPDTSMEDLLARTSNLTVLDEDGILTKNPWFLNNGFLIVERFEGFPPDWNKVLTRFPLSGRILQLPPRSITQGNMERLASFAGEIIEVQKVDTAKIATKGFFTFKVWCELAKPICPGFLFLSEGRKIWLHFRYDRLPFMCFNFGFVGHDTRICAEPVKRFEDGMGNVKPGYGSWLKVDDNRVSSASAVYGYPTMNANISTPPGFPEKRIPNSNLPPPGSVKEITNCPPIMANPGQIQSAGAGSYSYSSCSKLGSSGKGKEVISADNLGSNTTEKLISHGTSNSGGGSMKEKMSEGINKAKRSGSWRDEGVVFSGDGSTSKACLSISTDKELLINTIFNRHNNLMDVPITYDNGSESLKKIDGPSKRRKVVPKRSKINKGNGPIGATLRKNFTAEKEDNAKEISMTDLTFAMNLEAANSTSLGCFSVDAKGKSGGLALLWTKDYAVHINSYTSSHIDALVDNNLGFSWRFTGFYGSPDPGASTRQKKNTIEGLFDDNQQWKTNEEDIENIAITYFKQLFTKANGGVAIQEILNRCVPNRLNIDDNSKLLEPFTRDEVQASMFHIHPLKAPGKDGLPGLFFQKSWDTVGKEVINACLDILNNNADCSPINETLICLMPKVPKPTKMFEFRPISLCNVVYKVVSKCLANRMKKCLNTVISANQSAFIGGRIIQDNAIIGFESLHCMRKVRFGNGRKMAVKLDMSKAYDRVEWDFLEAMMISLGFDHKWITKIMNCVRTVSFSILINGSIKGFFIPERGLRQGDPLSLFLFLLCSEGLSCMIFEAERAGKIHGLRFGNMEQRLSHLLFADNSLVFIDATMEESTTLKEVLATYEKLSGQCINFEKTEMCVGGKINDSIATALASNLGVTVVKNHTKYLGMPTFVGRNKKQVFGKIRDKVEAKLQGWKMGLFSQAGKEILIKAVIQALPCYVMSYFRITKGILHDIESLIARNWWGSTKNKHKLHWGNWRKLFRLKEQGGMGFRDLEDFNQAFLAKQGWKLITNPDCLLSRILKALYFPSESFFEAKLGHYGSSIWSGIIWGRDLLIKGSRWCVGDGRMIRVNEDMWIPRSPPFNLRTKIQIPQAVTISSMLNPNGNWKVNEVLSPASRSGCHSAWHSISSQMKAIQLSDSFQSLDFLFVARDCNNVADSLAKWSRLAQKSVENCVDLWMGLTNTMFPMKPWLILGDFNTIFYYDDRMGGKAISAAEIVDSTAWGSLLMKHFIDHFRSFMGSASMSTKPINIHCIKLRPCLDLDKQVKLIRKFNAEDVKKYPFSILSTKSPGSDGYSSEFFKAMWKDIGKEISEAVSSFFEIGLIPNDLNETTLALVPKIDTPSGNFLERLLASLQFPSQFIKRIMTCLKGTTYSLLMNGKFQRSFHGEKGLRQGDPISPVLFVLVMEYLTPLVQVGTRQINFRFHPMCKGLKIINSCFANDLIILCKANVESVKCVNVIFDEFCSSTRLGANQSKCQVLFGGDDVRLPKAYGGLDFFKGAK</sequence>
<dbReference type="PROSITE" id="PS50878">
    <property type="entry name" value="RT_POL"/>
    <property type="match status" value="1"/>
</dbReference>
<feature type="domain" description="Reverse transcriptase" evidence="2">
    <location>
        <begin position="610"/>
        <end position="892"/>
    </location>
</feature>
<evidence type="ECO:0000259" key="2">
    <source>
        <dbReference type="PROSITE" id="PS50878"/>
    </source>
</evidence>
<reference evidence="3" key="1">
    <citation type="submission" date="2021-03" db="UniProtKB">
        <authorList>
            <consortium name="EnsemblPlants"/>
        </authorList>
    </citation>
    <scope>IDENTIFICATION</scope>
</reference>
<dbReference type="PANTHER" id="PTHR33116">
    <property type="entry name" value="REVERSE TRANSCRIPTASE ZINC-BINDING DOMAIN-CONTAINING PROTEIN-RELATED-RELATED"/>
    <property type="match status" value="1"/>
</dbReference>
<dbReference type="InterPro" id="IPR043502">
    <property type="entry name" value="DNA/RNA_pol_sf"/>
</dbReference>
<dbReference type="SUPFAM" id="SSF56672">
    <property type="entry name" value="DNA/RNA polymerases"/>
    <property type="match status" value="1"/>
</dbReference>
<evidence type="ECO:0000313" key="4">
    <source>
        <dbReference type="Proteomes" id="UP000596661"/>
    </source>
</evidence>
<proteinExistence type="predicted"/>
<name>A0A803QP43_CANSA</name>
<dbReference type="Pfam" id="PF00078">
    <property type="entry name" value="RVT_1"/>
    <property type="match status" value="2"/>
</dbReference>
<keyword evidence="4" id="KW-1185">Reference proteome</keyword>
<evidence type="ECO:0000256" key="1">
    <source>
        <dbReference type="SAM" id="MobiDB-lite"/>
    </source>
</evidence>
<dbReference type="InterPro" id="IPR000477">
    <property type="entry name" value="RT_dom"/>
</dbReference>
<accession>A0A803QP43</accession>
<dbReference type="CDD" id="cd01650">
    <property type="entry name" value="RT_nLTR_like"/>
    <property type="match status" value="1"/>
</dbReference>
<evidence type="ECO:0000313" key="3">
    <source>
        <dbReference type="EnsemblPlants" id="cds.evm.model.10.511"/>
    </source>
</evidence>
<dbReference type="EnsemblPlants" id="evm.model.10.511">
    <property type="protein sequence ID" value="cds.evm.model.10.511"/>
    <property type="gene ID" value="evm.TU.10.511"/>
</dbReference>